<gene>
    <name evidence="1" type="ORF">B0I35DRAFT_443589</name>
</gene>
<evidence type="ECO:0000313" key="1">
    <source>
        <dbReference type="EMBL" id="KAH7305963.1"/>
    </source>
</evidence>
<keyword evidence="2" id="KW-1185">Reference proteome</keyword>
<sequence>MGQGQGKSLLHLCPPPCRRAAFVGEFCWEGRPPLIQRGKEATRESLAGFCSLPWMLRVPLWSRNARGKANLLAASSTWLASRQNFSICRI</sequence>
<comment type="caution">
    <text evidence="1">The sequence shown here is derived from an EMBL/GenBank/DDBJ whole genome shotgun (WGS) entry which is preliminary data.</text>
</comment>
<name>A0A8K0SK29_9HYPO</name>
<proteinExistence type="predicted"/>
<evidence type="ECO:0000313" key="2">
    <source>
        <dbReference type="Proteomes" id="UP000813444"/>
    </source>
</evidence>
<protein>
    <submittedName>
        <fullName evidence="1">Uncharacterized protein</fullName>
    </submittedName>
</protein>
<dbReference type="AlphaFoldDB" id="A0A8K0SK29"/>
<reference evidence="1" key="1">
    <citation type="journal article" date="2021" name="Nat. Commun.">
        <title>Genetic determinants of endophytism in the Arabidopsis root mycobiome.</title>
        <authorList>
            <person name="Mesny F."/>
            <person name="Miyauchi S."/>
            <person name="Thiergart T."/>
            <person name="Pickel B."/>
            <person name="Atanasova L."/>
            <person name="Karlsson M."/>
            <person name="Huettel B."/>
            <person name="Barry K.W."/>
            <person name="Haridas S."/>
            <person name="Chen C."/>
            <person name="Bauer D."/>
            <person name="Andreopoulos W."/>
            <person name="Pangilinan J."/>
            <person name="LaButti K."/>
            <person name="Riley R."/>
            <person name="Lipzen A."/>
            <person name="Clum A."/>
            <person name="Drula E."/>
            <person name="Henrissat B."/>
            <person name="Kohler A."/>
            <person name="Grigoriev I.V."/>
            <person name="Martin F.M."/>
            <person name="Hacquard S."/>
        </authorList>
    </citation>
    <scope>NUCLEOTIDE SEQUENCE</scope>
    <source>
        <strain evidence="1">MPI-CAGE-CH-0235</strain>
    </source>
</reference>
<organism evidence="1 2">
    <name type="scientific">Stachybotrys elegans</name>
    <dbReference type="NCBI Taxonomy" id="80388"/>
    <lineage>
        <taxon>Eukaryota</taxon>
        <taxon>Fungi</taxon>
        <taxon>Dikarya</taxon>
        <taxon>Ascomycota</taxon>
        <taxon>Pezizomycotina</taxon>
        <taxon>Sordariomycetes</taxon>
        <taxon>Hypocreomycetidae</taxon>
        <taxon>Hypocreales</taxon>
        <taxon>Stachybotryaceae</taxon>
        <taxon>Stachybotrys</taxon>
    </lineage>
</organism>
<dbReference type="Proteomes" id="UP000813444">
    <property type="component" value="Unassembled WGS sequence"/>
</dbReference>
<dbReference type="EMBL" id="JAGPNK010000017">
    <property type="protein sequence ID" value="KAH7305963.1"/>
    <property type="molecule type" value="Genomic_DNA"/>
</dbReference>
<accession>A0A8K0SK29</accession>